<accession>A0A9P6MHH1</accession>
<feature type="compositionally biased region" description="Low complexity" evidence="1">
    <location>
        <begin position="181"/>
        <end position="214"/>
    </location>
</feature>
<proteinExistence type="predicted"/>
<evidence type="ECO:0000313" key="2">
    <source>
        <dbReference type="EMBL" id="KAG0001417.1"/>
    </source>
</evidence>
<reference evidence="2" key="1">
    <citation type="journal article" date="2020" name="Fungal Divers.">
        <title>Resolving the Mortierellaceae phylogeny through synthesis of multi-gene phylogenetics and phylogenomics.</title>
        <authorList>
            <person name="Vandepol N."/>
            <person name="Liber J."/>
            <person name="Desiro A."/>
            <person name="Na H."/>
            <person name="Kennedy M."/>
            <person name="Barry K."/>
            <person name="Grigoriev I.V."/>
            <person name="Miller A.N."/>
            <person name="O'Donnell K."/>
            <person name="Stajich J.E."/>
            <person name="Bonito G."/>
        </authorList>
    </citation>
    <scope>NUCLEOTIDE SEQUENCE</scope>
    <source>
        <strain evidence="2">MES-2147</strain>
    </source>
</reference>
<feature type="region of interest" description="Disordered" evidence="1">
    <location>
        <begin position="159"/>
        <end position="214"/>
    </location>
</feature>
<dbReference type="Proteomes" id="UP000749646">
    <property type="component" value="Unassembled WGS sequence"/>
</dbReference>
<protein>
    <submittedName>
        <fullName evidence="2">Uncharacterized protein</fullName>
    </submittedName>
</protein>
<feature type="region of interest" description="Disordered" evidence="1">
    <location>
        <begin position="1"/>
        <end position="105"/>
    </location>
</feature>
<feature type="compositionally biased region" description="Low complexity" evidence="1">
    <location>
        <begin position="74"/>
        <end position="104"/>
    </location>
</feature>
<organism evidence="2 3">
    <name type="scientific">Modicella reniformis</name>
    <dbReference type="NCBI Taxonomy" id="1440133"/>
    <lineage>
        <taxon>Eukaryota</taxon>
        <taxon>Fungi</taxon>
        <taxon>Fungi incertae sedis</taxon>
        <taxon>Mucoromycota</taxon>
        <taxon>Mortierellomycotina</taxon>
        <taxon>Mortierellomycetes</taxon>
        <taxon>Mortierellales</taxon>
        <taxon>Mortierellaceae</taxon>
        <taxon>Modicella</taxon>
    </lineage>
</organism>
<name>A0A9P6MHH1_9FUNG</name>
<keyword evidence="3" id="KW-1185">Reference proteome</keyword>
<comment type="caution">
    <text evidence="2">The sequence shown here is derived from an EMBL/GenBank/DDBJ whole genome shotgun (WGS) entry which is preliminary data.</text>
</comment>
<sequence length="263" mass="28719">MQTPQQQQQQQFQHMQQQQQQRATAIQATGRMPNGRHGSFEMGQPSQGWAYGAGPLPGMSQGRPPMSGFPNVMQPSLLQQQQQQQPQPSQQQQQQQQQQHPTHQQEIDMSDFPALGSVGSTSSNSGLSASYASTAGTLVNTSSSAAGNNLSQEFSIEDDFPALPGARPNSAGSGRHFGSMQLHQQQPSHQSSSRTQQTLQHHPAQQQGQHLMQQSQLDGMGAFSSMISPTSGSHLQQSMQLQQQLASDMLFQQQQQLLHLNGT</sequence>
<evidence type="ECO:0000313" key="3">
    <source>
        <dbReference type="Proteomes" id="UP000749646"/>
    </source>
</evidence>
<evidence type="ECO:0000256" key="1">
    <source>
        <dbReference type="SAM" id="MobiDB-lite"/>
    </source>
</evidence>
<dbReference type="OrthoDB" id="2448584at2759"/>
<feature type="compositionally biased region" description="Low complexity" evidence="1">
    <location>
        <begin position="1"/>
        <end position="21"/>
    </location>
</feature>
<dbReference type="EMBL" id="JAAAHW010000532">
    <property type="protein sequence ID" value="KAG0001417.1"/>
    <property type="molecule type" value="Genomic_DNA"/>
</dbReference>
<gene>
    <name evidence="2" type="ORF">BGZ65_003505</name>
</gene>
<dbReference type="AlphaFoldDB" id="A0A9P6MHH1"/>